<sequence length="133" mass="14390">MIELFLLLAAGHYLADFPLQGDAIARNKGKVFVESVGFHALTAHAAIHALVAAGVAMVLGYDWLWAFLVVGATHWLIDFGKSWERWPDSWRITDGARWPGNPDARGLYGINVDQALHMAVPVGLAALLTGGLT</sequence>
<reference evidence="1" key="1">
    <citation type="journal article" date="2015" name="Nature">
        <title>Complex archaea that bridge the gap between prokaryotes and eukaryotes.</title>
        <authorList>
            <person name="Spang A."/>
            <person name="Saw J.H."/>
            <person name="Jorgensen S.L."/>
            <person name="Zaremba-Niedzwiedzka K."/>
            <person name="Martijn J."/>
            <person name="Lind A.E."/>
            <person name="van Eijk R."/>
            <person name="Schleper C."/>
            <person name="Guy L."/>
            <person name="Ettema T.J."/>
        </authorList>
    </citation>
    <scope>NUCLEOTIDE SEQUENCE</scope>
</reference>
<accession>A0A0F9E140</accession>
<dbReference type="InterPro" id="IPR021737">
    <property type="entry name" value="Phage_phiKZ_Orf197"/>
</dbReference>
<evidence type="ECO:0008006" key="2">
    <source>
        <dbReference type="Google" id="ProtNLM"/>
    </source>
</evidence>
<proteinExistence type="predicted"/>
<evidence type="ECO:0000313" key="1">
    <source>
        <dbReference type="EMBL" id="KKL67724.1"/>
    </source>
</evidence>
<name>A0A0F9E140_9ZZZZ</name>
<gene>
    <name evidence="1" type="ORF">LCGC14_2132150</name>
</gene>
<dbReference type="AlphaFoldDB" id="A0A0F9E140"/>
<protein>
    <recommendedName>
        <fullName evidence="2">DUF3307 domain-containing protein</fullName>
    </recommendedName>
</protein>
<comment type="caution">
    <text evidence="1">The sequence shown here is derived from an EMBL/GenBank/DDBJ whole genome shotgun (WGS) entry which is preliminary data.</text>
</comment>
<dbReference type="Pfam" id="PF11750">
    <property type="entry name" value="DUF3307"/>
    <property type="match status" value="1"/>
</dbReference>
<dbReference type="EMBL" id="LAZR01026769">
    <property type="protein sequence ID" value="KKL67724.1"/>
    <property type="molecule type" value="Genomic_DNA"/>
</dbReference>
<organism evidence="1">
    <name type="scientific">marine sediment metagenome</name>
    <dbReference type="NCBI Taxonomy" id="412755"/>
    <lineage>
        <taxon>unclassified sequences</taxon>
        <taxon>metagenomes</taxon>
        <taxon>ecological metagenomes</taxon>
    </lineage>
</organism>